<organism evidence="1 2">
    <name type="scientific">Demequina litoralis</name>
    <dbReference type="NCBI Taxonomy" id="3051660"/>
    <lineage>
        <taxon>Bacteria</taxon>
        <taxon>Bacillati</taxon>
        <taxon>Actinomycetota</taxon>
        <taxon>Actinomycetes</taxon>
        <taxon>Micrococcales</taxon>
        <taxon>Demequinaceae</taxon>
        <taxon>Demequina</taxon>
    </lineage>
</organism>
<evidence type="ECO:0000313" key="2">
    <source>
        <dbReference type="Proteomes" id="UP001172728"/>
    </source>
</evidence>
<dbReference type="InterPro" id="IPR006439">
    <property type="entry name" value="HAD-SF_hydro_IA"/>
</dbReference>
<dbReference type="InterPro" id="IPR036412">
    <property type="entry name" value="HAD-like_sf"/>
</dbReference>
<reference evidence="1" key="1">
    <citation type="submission" date="2023-06" db="EMBL/GenBank/DDBJ databases">
        <title>Sysu t00192.</title>
        <authorList>
            <person name="Gao L."/>
            <person name="Fang B.-Z."/>
            <person name="Li W.-J."/>
        </authorList>
    </citation>
    <scope>NUCLEOTIDE SEQUENCE</scope>
    <source>
        <strain evidence="1">SYSU T00192</strain>
    </source>
</reference>
<name>A0ABT8G7Q3_9MICO</name>
<keyword evidence="1" id="KW-0378">Hydrolase</keyword>
<keyword evidence="2" id="KW-1185">Reference proteome</keyword>
<dbReference type="Pfam" id="PF00702">
    <property type="entry name" value="Hydrolase"/>
    <property type="match status" value="2"/>
</dbReference>
<proteinExistence type="predicted"/>
<protein>
    <submittedName>
        <fullName evidence="1">HAD family hydrolase</fullName>
    </submittedName>
</protein>
<dbReference type="InterPro" id="IPR023214">
    <property type="entry name" value="HAD_sf"/>
</dbReference>
<gene>
    <name evidence="1" type="ORF">QQX09_02445</name>
</gene>
<dbReference type="PANTHER" id="PTHR43434:SF1">
    <property type="entry name" value="PHOSPHOGLYCOLATE PHOSPHATASE"/>
    <property type="match status" value="1"/>
</dbReference>
<dbReference type="InterPro" id="IPR050155">
    <property type="entry name" value="HAD-like_hydrolase_sf"/>
</dbReference>
<dbReference type="NCBIfam" id="TIGR01549">
    <property type="entry name" value="HAD-SF-IA-v1"/>
    <property type="match status" value="1"/>
</dbReference>
<evidence type="ECO:0000313" key="1">
    <source>
        <dbReference type="EMBL" id="MDN4474709.1"/>
    </source>
</evidence>
<sequence length="544" mass="57251">MTHSTLTAPVLPAADAAAGMPRPRALLLDFGGVIVTTAKRGTGLDDAAALAAGMLDRGLVPVPVGDVRRSLEAGLTALTHWKHASSRRLEPRELAPREIVGDFLAAELPARSRALLVAESSELLDALQTLISDHHLRPGVRRLLQLARSRAIPVGIVSNAHSGRSHRRILAELGLADAFAVQVYSDEVGMRKPNPGMLELAAAATGVAPEHCWYVGDTFDRDVVAARRAGIGAAIVTRDKHTDHPPFAVAQRPDAVFDTPAELADAFEAALAAPADEVDEAPAASSPRAPRRGALLIDHGGVISASHPDVDALLALGEHLSRLLSTAEAPLSADEAATMIRVARERRAERKGGSLAETTPFEFWVECFGADLDDRARAVLTAEAVDLMHRYGRAKSRRTLRAGVAEAMERARDLGMPIVVVSNTLSGRAVRDACAAHGLAPLIGAYVCSDEHGVRKPHVGIVEEALRIADADPASSWFYGDKPHADAEAALAAGIGRRVMVRGGAVVDDVLDSALAAGKATDVVDDANGLLALLRQVTPTPAVS</sequence>
<dbReference type="GO" id="GO:0016787">
    <property type="term" value="F:hydrolase activity"/>
    <property type="evidence" value="ECO:0007669"/>
    <property type="project" value="UniProtKB-KW"/>
</dbReference>
<accession>A0ABT8G7Q3</accession>
<dbReference type="RefSeq" id="WP_301131105.1">
    <property type="nucleotide sequence ID" value="NZ_JAUHPW010000001.1"/>
</dbReference>
<dbReference type="SFLD" id="SFLDG01129">
    <property type="entry name" value="C1.5:_HAD__Beta-PGM__Phosphata"/>
    <property type="match status" value="2"/>
</dbReference>
<dbReference type="SFLD" id="SFLDS00003">
    <property type="entry name" value="Haloacid_Dehalogenase"/>
    <property type="match status" value="2"/>
</dbReference>
<dbReference type="PANTHER" id="PTHR43434">
    <property type="entry name" value="PHOSPHOGLYCOLATE PHOSPHATASE"/>
    <property type="match status" value="1"/>
</dbReference>
<dbReference type="SUPFAM" id="SSF56784">
    <property type="entry name" value="HAD-like"/>
    <property type="match status" value="2"/>
</dbReference>
<dbReference type="Gene3D" id="3.40.50.1000">
    <property type="entry name" value="HAD superfamily/HAD-like"/>
    <property type="match status" value="2"/>
</dbReference>
<dbReference type="EMBL" id="JAUHPW010000001">
    <property type="protein sequence ID" value="MDN4474709.1"/>
    <property type="molecule type" value="Genomic_DNA"/>
</dbReference>
<dbReference type="Proteomes" id="UP001172728">
    <property type="component" value="Unassembled WGS sequence"/>
</dbReference>
<comment type="caution">
    <text evidence="1">The sequence shown here is derived from an EMBL/GenBank/DDBJ whole genome shotgun (WGS) entry which is preliminary data.</text>
</comment>